<evidence type="ECO:0000313" key="4">
    <source>
        <dbReference type="Proteomes" id="UP001189624"/>
    </source>
</evidence>
<reference evidence="3" key="1">
    <citation type="submission" date="2023-10" db="EMBL/GenBank/DDBJ databases">
        <authorList>
            <person name="Domelevo Entfellner J.-B."/>
        </authorList>
    </citation>
    <scope>NUCLEOTIDE SEQUENCE</scope>
</reference>
<dbReference type="Pfam" id="PF01486">
    <property type="entry name" value="K-box"/>
    <property type="match status" value="1"/>
</dbReference>
<evidence type="ECO:0000259" key="2">
    <source>
        <dbReference type="PROSITE" id="PS51297"/>
    </source>
</evidence>
<protein>
    <recommendedName>
        <fullName evidence="2">K-box domain-containing protein</fullName>
    </recommendedName>
</protein>
<dbReference type="InterPro" id="IPR002487">
    <property type="entry name" value="TF_Kbox"/>
</dbReference>
<dbReference type="GO" id="GO:0003700">
    <property type="term" value="F:DNA-binding transcription factor activity"/>
    <property type="evidence" value="ECO:0007669"/>
    <property type="project" value="InterPro"/>
</dbReference>
<accession>A0AA86S5Q3</accession>
<dbReference type="AlphaFoldDB" id="A0AA86S5Q3"/>
<organism evidence="3 4">
    <name type="scientific">Sphenostylis stenocarpa</name>
    <dbReference type="NCBI Taxonomy" id="92480"/>
    <lineage>
        <taxon>Eukaryota</taxon>
        <taxon>Viridiplantae</taxon>
        <taxon>Streptophyta</taxon>
        <taxon>Embryophyta</taxon>
        <taxon>Tracheophyta</taxon>
        <taxon>Spermatophyta</taxon>
        <taxon>Magnoliopsida</taxon>
        <taxon>eudicotyledons</taxon>
        <taxon>Gunneridae</taxon>
        <taxon>Pentapetalae</taxon>
        <taxon>rosids</taxon>
        <taxon>fabids</taxon>
        <taxon>Fabales</taxon>
        <taxon>Fabaceae</taxon>
        <taxon>Papilionoideae</taxon>
        <taxon>50 kb inversion clade</taxon>
        <taxon>NPAAA clade</taxon>
        <taxon>indigoferoid/millettioid clade</taxon>
        <taxon>Phaseoleae</taxon>
        <taxon>Sphenostylis</taxon>
    </lineage>
</organism>
<dbReference type="EMBL" id="OY731400">
    <property type="protein sequence ID" value="CAJ1936174.1"/>
    <property type="molecule type" value="Genomic_DNA"/>
</dbReference>
<dbReference type="PROSITE" id="PS51297">
    <property type="entry name" value="K_BOX"/>
    <property type="match status" value="1"/>
</dbReference>
<dbReference type="Gramene" id="rna-AYBTSS11_LOCUS7345">
    <property type="protein sequence ID" value="CAJ1936174.1"/>
    <property type="gene ID" value="gene-AYBTSS11_LOCUS7345"/>
</dbReference>
<feature type="domain" description="K-box" evidence="2">
    <location>
        <begin position="22"/>
        <end position="112"/>
    </location>
</feature>
<feature type="coiled-coil region" evidence="1">
    <location>
        <begin position="22"/>
        <end position="49"/>
    </location>
</feature>
<evidence type="ECO:0000256" key="1">
    <source>
        <dbReference type="SAM" id="Coils"/>
    </source>
</evidence>
<proteinExistence type="predicted"/>
<evidence type="ECO:0000313" key="3">
    <source>
        <dbReference type="EMBL" id="CAJ1936174.1"/>
    </source>
</evidence>
<name>A0AA86S5Q3_9FABA</name>
<gene>
    <name evidence="3" type="ORF">AYBTSS11_LOCUS7345</name>
</gene>
<sequence>MISIINRFNKHKEDHIWLRDPASSVQREAECLSQKLQHLQESYRQLMGEELSGLDTNQLKNLESQMQIGLNSVRMQKDQMFTDEIEELQEKGSFIHLKNEELHTKIDLIHEQNAELQKGYGKRKGNTILHMLSAMDMMISLFNKASNDMGYSLTLKLMKN</sequence>
<dbReference type="GO" id="GO:0005634">
    <property type="term" value="C:nucleus"/>
    <property type="evidence" value="ECO:0007669"/>
    <property type="project" value="InterPro"/>
</dbReference>
<keyword evidence="1" id="KW-0175">Coiled coil</keyword>
<dbReference type="Proteomes" id="UP001189624">
    <property type="component" value="Chromosome 3"/>
</dbReference>
<keyword evidence="4" id="KW-1185">Reference proteome</keyword>